<feature type="domain" description="DUF202" evidence="7">
    <location>
        <begin position="16"/>
        <end position="99"/>
    </location>
</feature>
<dbReference type="Pfam" id="PF02656">
    <property type="entry name" value="DUF202"/>
    <property type="match status" value="1"/>
</dbReference>
<evidence type="ECO:0000313" key="9">
    <source>
        <dbReference type="Proteomes" id="UP000054166"/>
    </source>
</evidence>
<keyword evidence="2" id="KW-1003">Cell membrane</keyword>
<keyword evidence="3 6" id="KW-0812">Transmembrane</keyword>
<feature type="transmembrane region" description="Helical" evidence="6">
    <location>
        <begin position="75"/>
        <end position="96"/>
    </location>
</feature>
<reference evidence="9" key="2">
    <citation type="submission" date="2015-01" db="EMBL/GenBank/DDBJ databases">
        <title>Evolutionary Origins and Diversification of the Mycorrhizal Mutualists.</title>
        <authorList>
            <consortium name="DOE Joint Genome Institute"/>
            <consortium name="Mycorrhizal Genomics Consortium"/>
            <person name="Kohler A."/>
            <person name="Kuo A."/>
            <person name="Nagy L.G."/>
            <person name="Floudas D."/>
            <person name="Copeland A."/>
            <person name="Barry K.W."/>
            <person name="Cichocki N."/>
            <person name="Veneault-Fourrey C."/>
            <person name="LaButti K."/>
            <person name="Lindquist E.A."/>
            <person name="Lipzen A."/>
            <person name="Lundell T."/>
            <person name="Morin E."/>
            <person name="Murat C."/>
            <person name="Riley R."/>
            <person name="Ohm R."/>
            <person name="Sun H."/>
            <person name="Tunlid A."/>
            <person name="Henrissat B."/>
            <person name="Grigoriev I.V."/>
            <person name="Hibbett D.S."/>
            <person name="Martin F."/>
        </authorList>
    </citation>
    <scope>NUCLEOTIDE SEQUENCE [LARGE SCALE GENOMIC DNA]</scope>
    <source>
        <strain evidence="9">F 1598</strain>
    </source>
</reference>
<dbReference type="EMBL" id="KN833016">
    <property type="protein sequence ID" value="KIM78477.1"/>
    <property type="molecule type" value="Genomic_DNA"/>
</dbReference>
<evidence type="ECO:0000256" key="1">
    <source>
        <dbReference type="ARBA" id="ARBA00004651"/>
    </source>
</evidence>
<reference evidence="8 9" key="1">
    <citation type="submission" date="2014-04" db="EMBL/GenBank/DDBJ databases">
        <authorList>
            <consortium name="DOE Joint Genome Institute"/>
            <person name="Kuo A."/>
            <person name="Tarkka M."/>
            <person name="Buscot F."/>
            <person name="Kohler A."/>
            <person name="Nagy L.G."/>
            <person name="Floudas D."/>
            <person name="Copeland A."/>
            <person name="Barry K.W."/>
            <person name="Cichocki N."/>
            <person name="Veneault-Fourrey C."/>
            <person name="LaButti K."/>
            <person name="Lindquist E.A."/>
            <person name="Lipzen A."/>
            <person name="Lundell T."/>
            <person name="Morin E."/>
            <person name="Murat C."/>
            <person name="Sun H."/>
            <person name="Tunlid A."/>
            <person name="Henrissat B."/>
            <person name="Grigoriev I.V."/>
            <person name="Hibbett D.S."/>
            <person name="Martin F."/>
            <person name="Nordberg H.P."/>
            <person name="Cantor M.N."/>
            <person name="Hua S.X."/>
        </authorList>
    </citation>
    <scope>NUCLEOTIDE SEQUENCE [LARGE SCALE GENOMIC DNA]</scope>
    <source>
        <strain evidence="8 9">F 1598</strain>
    </source>
</reference>
<feature type="transmembrane region" description="Helical" evidence="6">
    <location>
        <begin position="108"/>
        <end position="134"/>
    </location>
</feature>
<protein>
    <recommendedName>
        <fullName evidence="7">DUF202 domain-containing protein</fullName>
    </recommendedName>
</protein>
<gene>
    <name evidence="8" type="ORF">PILCRDRAFT_98382</name>
</gene>
<dbReference type="HOGENOM" id="CLU_053359_3_2_1"/>
<keyword evidence="4 6" id="KW-1133">Transmembrane helix</keyword>
<name>A0A0C3BMD6_PILCF</name>
<dbReference type="OrthoDB" id="199599at2759"/>
<evidence type="ECO:0000256" key="5">
    <source>
        <dbReference type="ARBA" id="ARBA00023136"/>
    </source>
</evidence>
<evidence type="ECO:0000256" key="6">
    <source>
        <dbReference type="SAM" id="Phobius"/>
    </source>
</evidence>
<keyword evidence="9" id="KW-1185">Reference proteome</keyword>
<evidence type="ECO:0000313" key="8">
    <source>
        <dbReference type="EMBL" id="KIM78477.1"/>
    </source>
</evidence>
<keyword evidence="5 6" id="KW-0472">Membrane</keyword>
<evidence type="ECO:0000259" key="7">
    <source>
        <dbReference type="Pfam" id="PF02656"/>
    </source>
</evidence>
<organism evidence="8 9">
    <name type="scientific">Piloderma croceum (strain F 1598)</name>
    <dbReference type="NCBI Taxonomy" id="765440"/>
    <lineage>
        <taxon>Eukaryota</taxon>
        <taxon>Fungi</taxon>
        <taxon>Dikarya</taxon>
        <taxon>Basidiomycota</taxon>
        <taxon>Agaricomycotina</taxon>
        <taxon>Agaricomycetes</taxon>
        <taxon>Agaricomycetidae</taxon>
        <taxon>Atheliales</taxon>
        <taxon>Atheliaceae</taxon>
        <taxon>Piloderma</taxon>
    </lineage>
</organism>
<sequence>MHSPSLTLENCGSVARDHLASERTFLAYVRTSLAIASTGVALVQLFTISGFSSTKPSSGGLTPTTPAIQRYARPLGATTVVLGLVVLVIGLVRYFTIQSALTKGSFPVARVTVAFIAVVLSALVVIVFGVLVSVRR</sequence>
<comment type="subcellular location">
    <subcellularLocation>
        <location evidence="1">Cell membrane</location>
        <topology evidence="1">Multi-pass membrane protein</topology>
    </subcellularLocation>
</comment>
<dbReference type="InterPro" id="IPR052053">
    <property type="entry name" value="IM_YidH-like"/>
</dbReference>
<evidence type="ECO:0000256" key="2">
    <source>
        <dbReference type="ARBA" id="ARBA00022475"/>
    </source>
</evidence>
<feature type="transmembrane region" description="Helical" evidence="6">
    <location>
        <begin position="33"/>
        <end position="54"/>
    </location>
</feature>
<dbReference type="InterPro" id="IPR003807">
    <property type="entry name" value="DUF202"/>
</dbReference>
<dbReference type="PANTHER" id="PTHR34187">
    <property type="entry name" value="FGR18P"/>
    <property type="match status" value="1"/>
</dbReference>
<evidence type="ECO:0000256" key="3">
    <source>
        <dbReference type="ARBA" id="ARBA00022692"/>
    </source>
</evidence>
<dbReference type="AlphaFoldDB" id="A0A0C3BMD6"/>
<evidence type="ECO:0000256" key="4">
    <source>
        <dbReference type="ARBA" id="ARBA00022989"/>
    </source>
</evidence>
<dbReference type="InParanoid" id="A0A0C3BMD6"/>
<dbReference type="Proteomes" id="UP000054166">
    <property type="component" value="Unassembled WGS sequence"/>
</dbReference>
<proteinExistence type="predicted"/>
<dbReference type="PANTHER" id="PTHR34187:SF2">
    <property type="entry name" value="DUF202 DOMAIN-CONTAINING PROTEIN"/>
    <property type="match status" value="1"/>
</dbReference>
<accession>A0A0C3BMD6</accession>
<dbReference type="GO" id="GO:0005886">
    <property type="term" value="C:plasma membrane"/>
    <property type="evidence" value="ECO:0007669"/>
    <property type="project" value="UniProtKB-SubCell"/>
</dbReference>